<protein>
    <submittedName>
        <fullName evidence="1">Uncharacterized protein</fullName>
    </submittedName>
</protein>
<accession>A0A7J6M755</accession>
<dbReference type="EMBL" id="JAAPAO010000212">
    <property type="protein sequence ID" value="KAF4667392.1"/>
    <property type="molecule type" value="Genomic_DNA"/>
</dbReference>
<evidence type="ECO:0000313" key="1">
    <source>
        <dbReference type="EMBL" id="KAF4667392.1"/>
    </source>
</evidence>
<evidence type="ECO:0000313" key="2">
    <source>
        <dbReference type="Proteomes" id="UP000591131"/>
    </source>
</evidence>
<keyword evidence="2" id="KW-1185">Reference proteome</keyword>
<proteinExistence type="predicted"/>
<sequence>MLLEVAGIDSGEIAVCLVDTTIANGMEVQQKGLHKVAQQPTNFEDFTVGRIVAPNYWSVAMDVADNTMVLSARQTKTGLARFDRSVEDLWYRQVSAPDAAWDSATVSLRAN</sequence>
<dbReference type="Proteomes" id="UP000591131">
    <property type="component" value="Unassembled WGS sequence"/>
</dbReference>
<reference evidence="1 2" key="1">
    <citation type="submission" date="2020-04" db="EMBL/GenBank/DDBJ databases">
        <title>Perkinsus chesapeaki whole genome sequence.</title>
        <authorList>
            <person name="Bogema D.R."/>
        </authorList>
    </citation>
    <scope>NUCLEOTIDE SEQUENCE [LARGE SCALE GENOMIC DNA]</scope>
    <source>
        <strain evidence="1">ATCC PRA-425</strain>
    </source>
</reference>
<dbReference type="AlphaFoldDB" id="A0A7J6M755"/>
<gene>
    <name evidence="1" type="ORF">FOL47_003602</name>
</gene>
<comment type="caution">
    <text evidence="1">The sequence shown here is derived from an EMBL/GenBank/DDBJ whole genome shotgun (WGS) entry which is preliminary data.</text>
</comment>
<organism evidence="1 2">
    <name type="scientific">Perkinsus chesapeaki</name>
    <name type="common">Clam parasite</name>
    <name type="synonym">Perkinsus andrewsi</name>
    <dbReference type="NCBI Taxonomy" id="330153"/>
    <lineage>
        <taxon>Eukaryota</taxon>
        <taxon>Sar</taxon>
        <taxon>Alveolata</taxon>
        <taxon>Perkinsozoa</taxon>
        <taxon>Perkinsea</taxon>
        <taxon>Perkinsida</taxon>
        <taxon>Perkinsidae</taxon>
        <taxon>Perkinsus</taxon>
    </lineage>
</organism>
<name>A0A7J6M755_PERCH</name>